<feature type="coiled-coil region" evidence="1">
    <location>
        <begin position="50"/>
        <end position="90"/>
    </location>
</feature>
<dbReference type="PATRIC" id="fig|1291052.5.peg.202"/>
<dbReference type="AlphaFoldDB" id="A0A0R1ZZ39"/>
<keyword evidence="3" id="KW-1185">Reference proteome</keyword>
<comment type="caution">
    <text evidence="2">The sequence shown here is derived from an EMBL/GenBank/DDBJ whole genome shotgun (WGS) entry which is preliminary data.</text>
</comment>
<proteinExistence type="predicted"/>
<evidence type="ECO:0000313" key="3">
    <source>
        <dbReference type="Proteomes" id="UP000051679"/>
    </source>
</evidence>
<protein>
    <submittedName>
        <fullName evidence="2">Uncharacterized protein</fullName>
    </submittedName>
</protein>
<evidence type="ECO:0000256" key="1">
    <source>
        <dbReference type="SAM" id="Coils"/>
    </source>
</evidence>
<name>A0A0R1ZZ39_9LACO</name>
<dbReference type="EMBL" id="AYYO01000008">
    <property type="protein sequence ID" value="KRM56220.1"/>
    <property type="molecule type" value="Genomic_DNA"/>
</dbReference>
<dbReference type="RefSeq" id="WP_054679914.1">
    <property type="nucleotide sequence ID" value="NZ_AYYO01000008.1"/>
</dbReference>
<keyword evidence="1" id="KW-0175">Coiled coil</keyword>
<accession>A0A0R1ZZ39</accession>
<dbReference type="Proteomes" id="UP000051679">
    <property type="component" value="Unassembled WGS sequence"/>
</dbReference>
<gene>
    <name evidence="2" type="ORF">FC18_GL000197</name>
</gene>
<evidence type="ECO:0000313" key="2">
    <source>
        <dbReference type="EMBL" id="KRM56220.1"/>
    </source>
</evidence>
<sequence>MTIKEQLDAMNTKDVADWTDDDQSRLDTMLKPFTDGWKLVHDLDKQLTEVKTALETANSAKVSMDALEQRDELKTKVVRLERVRNEARKDLEAIPRGDVRAAFRALNKDYTASAKDSSQPYIERMNQAMADLAIAETEFAYFCKNSNAQWQKKAQEFAGQTSITLGFDGDMGNAVAFQHNHMLLGVVYVNALIKEQEKNA</sequence>
<dbReference type="STRING" id="1291052.FC18_GL000197"/>
<organism evidence="2 3">
    <name type="scientific">Lacticaseibacillus sharpeae JCM 1186 = DSM 20505</name>
    <dbReference type="NCBI Taxonomy" id="1291052"/>
    <lineage>
        <taxon>Bacteria</taxon>
        <taxon>Bacillati</taxon>
        <taxon>Bacillota</taxon>
        <taxon>Bacilli</taxon>
        <taxon>Lactobacillales</taxon>
        <taxon>Lactobacillaceae</taxon>
        <taxon>Lacticaseibacillus</taxon>
    </lineage>
</organism>
<reference evidence="2 3" key="1">
    <citation type="journal article" date="2015" name="Genome Announc.">
        <title>Expanding the biotechnology potential of lactobacilli through comparative genomics of 213 strains and associated genera.</title>
        <authorList>
            <person name="Sun Z."/>
            <person name="Harris H.M."/>
            <person name="McCann A."/>
            <person name="Guo C."/>
            <person name="Argimon S."/>
            <person name="Zhang W."/>
            <person name="Yang X."/>
            <person name="Jeffery I.B."/>
            <person name="Cooney J.C."/>
            <person name="Kagawa T.F."/>
            <person name="Liu W."/>
            <person name="Song Y."/>
            <person name="Salvetti E."/>
            <person name="Wrobel A."/>
            <person name="Rasinkangas P."/>
            <person name="Parkhill J."/>
            <person name="Rea M.C."/>
            <person name="O'Sullivan O."/>
            <person name="Ritari J."/>
            <person name="Douillard F.P."/>
            <person name="Paul Ross R."/>
            <person name="Yang R."/>
            <person name="Briner A.E."/>
            <person name="Felis G.E."/>
            <person name="de Vos W.M."/>
            <person name="Barrangou R."/>
            <person name="Klaenhammer T.R."/>
            <person name="Caufield P.W."/>
            <person name="Cui Y."/>
            <person name="Zhang H."/>
            <person name="O'Toole P.W."/>
        </authorList>
    </citation>
    <scope>NUCLEOTIDE SEQUENCE [LARGE SCALE GENOMIC DNA]</scope>
    <source>
        <strain evidence="2 3">DSM 20505</strain>
    </source>
</reference>